<gene>
    <name evidence="1" type="ORF">BYL167_LOCUS37464</name>
    <name evidence="2" type="ORF">BYL167_LOCUS42860</name>
    <name evidence="3" type="ORF">GIL414_LOCUS44992</name>
</gene>
<reference evidence="3" key="1">
    <citation type="submission" date="2021-02" db="EMBL/GenBank/DDBJ databases">
        <authorList>
            <person name="Nowell W R."/>
        </authorList>
    </citation>
    <scope>NUCLEOTIDE SEQUENCE</scope>
</reference>
<accession>A0A8S3ANA3</accession>
<dbReference type="EMBL" id="CAJOBH010112351">
    <property type="protein sequence ID" value="CAF4668107.1"/>
    <property type="molecule type" value="Genomic_DNA"/>
</dbReference>
<dbReference type="Gene3D" id="3.40.50.1910">
    <property type="match status" value="1"/>
</dbReference>
<dbReference type="InterPro" id="IPR036045">
    <property type="entry name" value="Sec1-like_sf"/>
</dbReference>
<organism evidence="3 4">
    <name type="scientific">Rotaria magnacalcarata</name>
    <dbReference type="NCBI Taxonomy" id="392030"/>
    <lineage>
        <taxon>Eukaryota</taxon>
        <taxon>Metazoa</taxon>
        <taxon>Spiralia</taxon>
        <taxon>Gnathifera</taxon>
        <taxon>Rotifera</taxon>
        <taxon>Eurotatoria</taxon>
        <taxon>Bdelloidea</taxon>
        <taxon>Philodinida</taxon>
        <taxon>Philodinidae</taxon>
        <taxon>Rotaria</taxon>
    </lineage>
</organism>
<evidence type="ECO:0000313" key="3">
    <source>
        <dbReference type="EMBL" id="CAF4747267.1"/>
    </source>
</evidence>
<dbReference type="InterPro" id="IPR027482">
    <property type="entry name" value="Sec1-like_dom2"/>
</dbReference>
<name>A0A8S3ANA3_9BILA</name>
<dbReference type="Proteomes" id="UP000681720">
    <property type="component" value="Unassembled WGS sequence"/>
</dbReference>
<dbReference type="Proteomes" id="UP000681967">
    <property type="component" value="Unassembled WGS sequence"/>
</dbReference>
<sequence>VDNVYAQHVPLIKDLIDQLLRGKLKDTSYPNVNAKDQVNQQSSSQLQGQIIKPSEIIVYVIG</sequence>
<dbReference type="EMBL" id="CAJOBJ010137230">
    <property type="protein sequence ID" value="CAF4747267.1"/>
    <property type="molecule type" value="Genomic_DNA"/>
</dbReference>
<protein>
    <submittedName>
        <fullName evidence="3">Uncharacterized protein</fullName>
    </submittedName>
</protein>
<proteinExistence type="predicted"/>
<evidence type="ECO:0000313" key="4">
    <source>
        <dbReference type="Proteomes" id="UP000681720"/>
    </source>
</evidence>
<evidence type="ECO:0000313" key="2">
    <source>
        <dbReference type="EMBL" id="CAF4668107.1"/>
    </source>
</evidence>
<dbReference type="AlphaFoldDB" id="A0A8S3ANA3"/>
<comment type="caution">
    <text evidence="3">The sequence shown here is derived from an EMBL/GenBank/DDBJ whole genome shotgun (WGS) entry which is preliminary data.</text>
</comment>
<evidence type="ECO:0000313" key="1">
    <source>
        <dbReference type="EMBL" id="CAF4535090.1"/>
    </source>
</evidence>
<dbReference type="EMBL" id="CAJOBH010084908">
    <property type="protein sequence ID" value="CAF4535090.1"/>
    <property type="molecule type" value="Genomic_DNA"/>
</dbReference>
<feature type="non-terminal residue" evidence="3">
    <location>
        <position position="62"/>
    </location>
</feature>
<feature type="non-terminal residue" evidence="3">
    <location>
        <position position="1"/>
    </location>
</feature>
<dbReference type="SUPFAM" id="SSF56815">
    <property type="entry name" value="Sec1/munc18-like (SM) proteins"/>
    <property type="match status" value="1"/>
</dbReference>